<dbReference type="InterPro" id="IPR008271">
    <property type="entry name" value="Ser/Thr_kinase_AS"/>
</dbReference>
<accession>A0ABR2KTT1</accession>
<dbReference type="SUPFAM" id="SSF56112">
    <property type="entry name" value="Protein kinase-like (PK-like)"/>
    <property type="match status" value="1"/>
</dbReference>
<sequence>MNQLSAINPGAEMVQPTNYIPQDGTPNVQVDINIPQQIGKYKITKKVGAGAFSQVFAVIDTVTGEQKICVKIISKSTVHTQVDVVQLAREIKTLSSISHENVIKFIDFGEDEFNYYIFQELSDGASLLKFVMAAAKPLSESLSRIIFKQLINVLIFLHSNGIYHRDIKLENILINTDKTIKLIDFGFCAFESGDSLLKTICGSLRYLAPECIKGEAYSGALVDVWSAGVVLFVMITNIMPFNGSSQPQIIKNIIEGNYEIPDFVSLKCADLIKRIFVIDPNQRITAEQISSHPWMAEYMPQPINVYSDLMHRPSLPAITDRFKLSKLESSRRRSFSTKDDVCERRNTTRAPTQAPNYSRIPKMPRRVNHTFVTHD</sequence>
<evidence type="ECO:0000313" key="5">
    <source>
        <dbReference type="EMBL" id="KAK8894401.1"/>
    </source>
</evidence>
<keyword evidence="2" id="KW-0067">ATP-binding</keyword>
<evidence type="ECO:0000256" key="3">
    <source>
        <dbReference type="SAM" id="MobiDB-lite"/>
    </source>
</evidence>
<dbReference type="PANTHER" id="PTHR24346">
    <property type="entry name" value="MAP/MICROTUBULE AFFINITY-REGULATING KINASE"/>
    <property type="match status" value="1"/>
</dbReference>
<feature type="region of interest" description="Disordered" evidence="3">
    <location>
        <begin position="335"/>
        <end position="363"/>
    </location>
</feature>
<dbReference type="InterPro" id="IPR000719">
    <property type="entry name" value="Prot_kinase_dom"/>
</dbReference>
<dbReference type="PANTHER" id="PTHR24346:SF30">
    <property type="entry name" value="MATERNAL EMBRYONIC LEUCINE ZIPPER KINASE"/>
    <property type="match status" value="1"/>
</dbReference>
<evidence type="ECO:0000256" key="2">
    <source>
        <dbReference type="ARBA" id="ARBA00022840"/>
    </source>
</evidence>
<evidence type="ECO:0000313" key="6">
    <source>
        <dbReference type="Proteomes" id="UP001470230"/>
    </source>
</evidence>
<reference evidence="5 6" key="1">
    <citation type="submission" date="2024-04" db="EMBL/GenBank/DDBJ databases">
        <title>Tritrichomonas musculus Genome.</title>
        <authorList>
            <person name="Alves-Ferreira E."/>
            <person name="Grigg M."/>
            <person name="Lorenzi H."/>
            <person name="Galac M."/>
        </authorList>
    </citation>
    <scope>NUCLEOTIDE SEQUENCE [LARGE SCALE GENOMIC DNA]</scope>
    <source>
        <strain evidence="5 6">EAF2021</strain>
    </source>
</reference>
<gene>
    <name evidence="5" type="ORF">M9Y10_022836</name>
</gene>
<organism evidence="5 6">
    <name type="scientific">Tritrichomonas musculus</name>
    <dbReference type="NCBI Taxonomy" id="1915356"/>
    <lineage>
        <taxon>Eukaryota</taxon>
        <taxon>Metamonada</taxon>
        <taxon>Parabasalia</taxon>
        <taxon>Tritrichomonadida</taxon>
        <taxon>Tritrichomonadidae</taxon>
        <taxon>Tritrichomonas</taxon>
    </lineage>
</organism>
<dbReference type="Proteomes" id="UP001470230">
    <property type="component" value="Unassembled WGS sequence"/>
</dbReference>
<dbReference type="Gene3D" id="1.10.510.10">
    <property type="entry name" value="Transferase(Phosphotransferase) domain 1"/>
    <property type="match status" value="1"/>
</dbReference>
<feature type="domain" description="Protein kinase" evidence="4">
    <location>
        <begin position="41"/>
        <end position="295"/>
    </location>
</feature>
<comment type="caution">
    <text evidence="5">The sequence shown here is derived from an EMBL/GenBank/DDBJ whole genome shotgun (WGS) entry which is preliminary data.</text>
</comment>
<name>A0ABR2KTT1_9EUKA</name>
<evidence type="ECO:0000259" key="4">
    <source>
        <dbReference type="PROSITE" id="PS50011"/>
    </source>
</evidence>
<keyword evidence="6" id="KW-1185">Reference proteome</keyword>
<dbReference type="InterPro" id="IPR011009">
    <property type="entry name" value="Kinase-like_dom_sf"/>
</dbReference>
<dbReference type="EMBL" id="JAPFFF010000003">
    <property type="protein sequence ID" value="KAK8894401.1"/>
    <property type="molecule type" value="Genomic_DNA"/>
</dbReference>
<dbReference type="SMART" id="SM00220">
    <property type="entry name" value="S_TKc"/>
    <property type="match status" value="1"/>
</dbReference>
<feature type="compositionally biased region" description="Basic and acidic residues" evidence="3">
    <location>
        <begin position="335"/>
        <end position="346"/>
    </location>
</feature>
<protein>
    <recommendedName>
        <fullName evidence="4">Protein kinase domain-containing protein</fullName>
    </recommendedName>
</protein>
<evidence type="ECO:0000256" key="1">
    <source>
        <dbReference type="ARBA" id="ARBA00022741"/>
    </source>
</evidence>
<keyword evidence="1" id="KW-0547">Nucleotide-binding</keyword>
<proteinExistence type="predicted"/>
<dbReference type="PROSITE" id="PS00108">
    <property type="entry name" value="PROTEIN_KINASE_ST"/>
    <property type="match status" value="1"/>
</dbReference>
<dbReference type="Pfam" id="PF00069">
    <property type="entry name" value="Pkinase"/>
    <property type="match status" value="1"/>
</dbReference>
<dbReference type="PROSITE" id="PS50011">
    <property type="entry name" value="PROTEIN_KINASE_DOM"/>
    <property type="match status" value="1"/>
</dbReference>